<dbReference type="CDD" id="cd02674">
    <property type="entry name" value="Peptidase_C19R"/>
    <property type="match status" value="1"/>
</dbReference>
<feature type="compositionally biased region" description="Low complexity" evidence="2">
    <location>
        <begin position="329"/>
        <end position="341"/>
    </location>
</feature>
<feature type="region of interest" description="Disordered" evidence="2">
    <location>
        <begin position="617"/>
        <end position="693"/>
    </location>
</feature>
<dbReference type="InterPro" id="IPR038765">
    <property type="entry name" value="Papain-like_cys_pep_sf"/>
</dbReference>
<dbReference type="GO" id="GO:0016579">
    <property type="term" value="P:protein deubiquitination"/>
    <property type="evidence" value="ECO:0007669"/>
    <property type="project" value="InterPro"/>
</dbReference>
<dbReference type="InterPro" id="IPR028889">
    <property type="entry name" value="USP"/>
</dbReference>
<evidence type="ECO:0000256" key="1">
    <source>
        <dbReference type="ARBA" id="ARBA00009085"/>
    </source>
</evidence>
<dbReference type="Gene3D" id="3.40.250.10">
    <property type="entry name" value="Rhodanese-like domain"/>
    <property type="match status" value="1"/>
</dbReference>
<feature type="compositionally biased region" description="Low complexity" evidence="2">
    <location>
        <begin position="655"/>
        <end position="666"/>
    </location>
</feature>
<dbReference type="Gene3D" id="3.90.70.10">
    <property type="entry name" value="Cysteine proteinases"/>
    <property type="match status" value="1"/>
</dbReference>
<gene>
    <name evidence="4" type="ORF">LTR62_003565</name>
</gene>
<feature type="compositionally biased region" description="Polar residues" evidence="2">
    <location>
        <begin position="152"/>
        <end position="169"/>
    </location>
</feature>
<reference evidence="4" key="1">
    <citation type="submission" date="2023-08" db="EMBL/GenBank/DDBJ databases">
        <title>Black Yeasts Isolated from many extreme environments.</title>
        <authorList>
            <person name="Coleine C."/>
            <person name="Stajich J.E."/>
            <person name="Selbmann L."/>
        </authorList>
    </citation>
    <scope>NUCLEOTIDE SEQUENCE</scope>
    <source>
        <strain evidence="4">CCFEE 5401</strain>
    </source>
</reference>
<evidence type="ECO:0000259" key="3">
    <source>
        <dbReference type="PROSITE" id="PS50235"/>
    </source>
</evidence>
<dbReference type="PANTHER" id="PTHR21646:SF23">
    <property type="entry name" value="UBIQUITIN CARBOXYL-TERMINAL HYDROLASE USP2"/>
    <property type="match status" value="1"/>
</dbReference>
<dbReference type="InterPro" id="IPR001394">
    <property type="entry name" value="Peptidase_C19_UCH"/>
</dbReference>
<feature type="region of interest" description="Disordered" evidence="2">
    <location>
        <begin position="521"/>
        <end position="552"/>
    </location>
</feature>
<feature type="region of interest" description="Disordered" evidence="2">
    <location>
        <begin position="228"/>
        <end position="294"/>
    </location>
</feature>
<feature type="compositionally biased region" description="Pro residues" evidence="2">
    <location>
        <begin position="281"/>
        <end position="294"/>
    </location>
</feature>
<feature type="compositionally biased region" description="Acidic residues" evidence="2">
    <location>
        <begin position="585"/>
        <end position="601"/>
    </location>
</feature>
<dbReference type="EMBL" id="JAVRRL010000025">
    <property type="protein sequence ID" value="KAK5113229.1"/>
    <property type="molecule type" value="Genomic_DNA"/>
</dbReference>
<feature type="compositionally biased region" description="Pro residues" evidence="2">
    <location>
        <begin position="635"/>
        <end position="654"/>
    </location>
</feature>
<sequence>MSAAAAPPPYSNGASVVIRSQSHVPANGGGERVFEHIDDLKAKVAYGYSPASSINELLKIAGGGLEQTMAQISFRRPDIAFVEYLRASEIVLNVIPHHRDYIHFTIDQEEPAKRLGIAQKKVNALSEQFSSIKQIIVDNNERHNTRPGQAVNGHTRTTSEPGRQVNGSRPDSHDGNQIRVRPTPSPKPDKLHGRAIPLGQTNGTGNVNGSDALNERFAKLRVNAKQPADLRTLNSSSETSTTTMPAATDYEGRASFDQLSRMDSASSRPQGPRGMPGGAGPMPPPISIPNFPQAPPVAYSPARNMETMGNIAPPRHSARSLAGSVKRQSSLVSNSSASAQAPNGSSPSGDYFPSTAPIVRPSVQTQRRRSSNMPTETEISAERLYDYIKRYHVLLIDFRAREDFDQGHISFRNIMCCDPLTTRQGMSAEQLLDSLVLSPEAEYNMFRNRDEFDFVIYYDSDTASESFRRQPVGQQQQGLKNLHEALYDFNVDKPLRRPPILLKGGLAAWVNMIGEQALLTSETQSQARREPSRARRPPPPPASGSGLRMPKRRLQVQDPLNDDEARFWKQTARVESVVLPQPPELSEDGVLETAAEEDEGPEPYSAIREFNERFPDAGDLDKHAFASQHPSRSAPEPPKPPAKVPLYPPAPPPSQYTSAPARPAPAVSRMSYQGVSDRAASASQPTSRQVSGNLVPYVPPRLLAKNIRLPKTGLVNFSNTCYMNSCIQAMSATTPLSMFLLDDGYKSQLQEKNWKGTAEYGHITNHYANLLRNLWKGDVEVVKPSTFRSLCRRAAEQFDNNDQQDAKEFLEVLIESLHQDMNANWARTPLRELTEVEEAKREKMPKLIVAKTEWGRLIHRELSFIYGLFAGQYASKLTCLTCGFTSTTYEIFTSLSVEIPSDPRDWANGRNCTIDDCLRAFCSEEKLTGDEKWKCPHCRTVREAKKRITLSRAPQFLIIHFKRFASRGHRSQKIRTVVDFPLNNFSLDSYMLPPPTAAEAEHILQNYPSQAQSLQSDVAMTGPFTYDAYAVIQHLGATLQSGHYITAAKDPGRKCWHIYDDTRVADFEPGSLRGMERLQNERAYIVFFQRQDVAAYGKM</sequence>
<dbReference type="InterPro" id="IPR050185">
    <property type="entry name" value="Ub_carboxyl-term_hydrolase"/>
</dbReference>
<feature type="domain" description="USP" evidence="3">
    <location>
        <begin position="712"/>
        <end position="1091"/>
    </location>
</feature>
<evidence type="ECO:0000313" key="4">
    <source>
        <dbReference type="EMBL" id="KAK5113229.1"/>
    </source>
</evidence>
<dbReference type="Proteomes" id="UP001310890">
    <property type="component" value="Unassembled WGS sequence"/>
</dbReference>
<protein>
    <recommendedName>
        <fullName evidence="3">USP domain-containing protein</fullName>
    </recommendedName>
</protein>
<feature type="region of interest" description="Disordered" evidence="2">
    <location>
        <begin position="137"/>
        <end position="211"/>
    </location>
</feature>
<dbReference type="PROSITE" id="PS50235">
    <property type="entry name" value="USP_3"/>
    <property type="match status" value="1"/>
</dbReference>
<feature type="region of interest" description="Disordered" evidence="2">
    <location>
        <begin position="578"/>
        <end position="602"/>
    </location>
</feature>
<feature type="region of interest" description="Disordered" evidence="2">
    <location>
        <begin position="306"/>
        <end position="376"/>
    </location>
</feature>
<feature type="compositionally biased region" description="Polar residues" evidence="2">
    <location>
        <begin position="681"/>
        <end position="692"/>
    </location>
</feature>
<dbReference type="Pfam" id="PF00443">
    <property type="entry name" value="UCH"/>
    <property type="match status" value="1"/>
</dbReference>
<comment type="similarity">
    <text evidence="1">Belongs to the peptidase C19 family.</text>
</comment>
<evidence type="ECO:0000256" key="2">
    <source>
        <dbReference type="SAM" id="MobiDB-lite"/>
    </source>
</evidence>
<comment type="caution">
    <text evidence="4">The sequence shown here is derived from an EMBL/GenBank/DDBJ whole genome shotgun (WGS) entry which is preliminary data.</text>
</comment>
<dbReference type="InterPro" id="IPR036873">
    <property type="entry name" value="Rhodanese-like_dom_sf"/>
</dbReference>
<dbReference type="PANTHER" id="PTHR21646">
    <property type="entry name" value="UBIQUITIN CARBOXYL-TERMINAL HYDROLASE"/>
    <property type="match status" value="1"/>
</dbReference>
<feature type="compositionally biased region" description="Polar residues" evidence="2">
    <location>
        <begin position="199"/>
        <end position="211"/>
    </location>
</feature>
<dbReference type="SUPFAM" id="SSF54001">
    <property type="entry name" value="Cysteine proteinases"/>
    <property type="match status" value="1"/>
</dbReference>
<dbReference type="Gene3D" id="1.20.58.80">
    <property type="entry name" value="Phosphotransferase system, lactose/cellobiose-type IIA subunit"/>
    <property type="match status" value="1"/>
</dbReference>
<feature type="compositionally biased region" description="Polar residues" evidence="2">
    <location>
        <begin position="257"/>
        <end position="266"/>
    </location>
</feature>
<dbReference type="GO" id="GO:0004843">
    <property type="term" value="F:cysteine-type deubiquitinase activity"/>
    <property type="evidence" value="ECO:0007669"/>
    <property type="project" value="InterPro"/>
</dbReference>
<dbReference type="SUPFAM" id="SSF52821">
    <property type="entry name" value="Rhodanese/Cell cycle control phosphatase"/>
    <property type="match status" value="1"/>
</dbReference>
<accession>A0AAN7TIJ7</accession>
<dbReference type="AlphaFoldDB" id="A0AAN7TIJ7"/>
<proteinExistence type="inferred from homology"/>
<organism evidence="4 5">
    <name type="scientific">Meristemomyces frigidus</name>
    <dbReference type="NCBI Taxonomy" id="1508187"/>
    <lineage>
        <taxon>Eukaryota</taxon>
        <taxon>Fungi</taxon>
        <taxon>Dikarya</taxon>
        <taxon>Ascomycota</taxon>
        <taxon>Pezizomycotina</taxon>
        <taxon>Dothideomycetes</taxon>
        <taxon>Dothideomycetidae</taxon>
        <taxon>Mycosphaerellales</taxon>
        <taxon>Teratosphaeriaceae</taxon>
        <taxon>Meristemomyces</taxon>
    </lineage>
</organism>
<evidence type="ECO:0000313" key="5">
    <source>
        <dbReference type="Proteomes" id="UP001310890"/>
    </source>
</evidence>
<name>A0AAN7TIJ7_9PEZI</name>